<dbReference type="HOGENOM" id="CLU_038122_0_0_2"/>
<dbReference type="STRING" id="671065.MetMK1DRAFT_00000330"/>
<feature type="transmembrane region" description="Helical" evidence="2">
    <location>
        <begin position="9"/>
        <end position="27"/>
    </location>
</feature>
<keyword evidence="4" id="KW-1185">Reference proteome</keyword>
<keyword evidence="2" id="KW-1133">Transmembrane helix</keyword>
<dbReference type="PANTHER" id="PTHR31956">
    <property type="entry name" value="NON-SPECIFIC PHOSPHOLIPASE C4-RELATED"/>
    <property type="match status" value="1"/>
</dbReference>
<dbReference type="Proteomes" id="UP000003980">
    <property type="component" value="Unassembled WGS sequence"/>
</dbReference>
<dbReference type="InterPro" id="IPR017850">
    <property type="entry name" value="Alkaline_phosphatase_core_sf"/>
</dbReference>
<dbReference type="RefSeq" id="WP_009069305.1">
    <property type="nucleotide sequence ID" value="NZ_JH597755.1"/>
</dbReference>
<dbReference type="EMBL" id="JH597755">
    <property type="protein sequence ID" value="EHP71224.1"/>
    <property type="molecule type" value="Genomic_DNA"/>
</dbReference>
<evidence type="ECO:0000313" key="3">
    <source>
        <dbReference type="EMBL" id="EHP71224.1"/>
    </source>
</evidence>
<keyword evidence="2" id="KW-0812">Transmembrane</keyword>
<keyword evidence="2" id="KW-0472">Membrane</keyword>
<keyword evidence="1" id="KW-0378">Hydrolase</keyword>
<reference evidence="3 4" key="1">
    <citation type="submission" date="2012-01" db="EMBL/GenBank/DDBJ databases">
        <title>Improved High-Quality Draft sequence of Metallosphaera yellowstonensis MK1.</title>
        <authorList>
            <consortium name="US DOE Joint Genome Institute"/>
            <person name="Lucas S."/>
            <person name="Han J."/>
            <person name="Cheng J.-F."/>
            <person name="Goodwin L."/>
            <person name="Pitluck S."/>
            <person name="Peters L."/>
            <person name="Teshima H."/>
            <person name="Detter J.C."/>
            <person name="Han C."/>
            <person name="Tapia R."/>
            <person name="Land M."/>
            <person name="Hauser L."/>
            <person name="Kyrpides N."/>
            <person name="Kozubal M."/>
            <person name="Macur R.E."/>
            <person name="Jay Z."/>
            <person name="Inskeep W."/>
            <person name="Woyke T."/>
        </authorList>
    </citation>
    <scope>NUCLEOTIDE SEQUENCE [LARGE SCALE GENOMIC DNA]</scope>
    <source>
        <strain evidence="3 4">MK1</strain>
    </source>
</reference>
<dbReference type="AlphaFoldDB" id="H2C0G2"/>
<dbReference type="PANTHER" id="PTHR31956:SF1">
    <property type="entry name" value="NON-SPECIFIC PHOSPHOLIPASE C1"/>
    <property type="match status" value="1"/>
</dbReference>
<name>H2C0G2_9CREN</name>
<protein>
    <submittedName>
        <fullName evidence="3">Phospholipase C</fullName>
    </submittedName>
</protein>
<sequence length="502" mass="57387">MKLPRNKPALFIVMLTIIILSILNIYANRMAMTSSHDKDQILPCELHPVYNYSTTYENNYTATPFKHVIILILENHAFDNIFGVYPYGIPQIFNNVTNNVMKPVNLIFSNNGSSNYNYGESISGLHYAPEVIQKNPGEGYYIYHSDWNYGAMNGFLNFSGPQSLTFLSYQQVPLFWDYAEEYVLADSYFSPVLSVTQPNRVAYLTGYPTQLTEDDKITGIIPLQNSILYQLSFYNISWGYFDYGYTPENAQAPFPLEVFSDATGFKEHYFNTSQFLFDLQHGELPSVSWVMFTGGTGYDTHPDSLDMHPPANLTISQINLYNVINAIMKSPYWNTSVIFVTFDEGGGFYDQIPPPIIYTYGEGYSPFLSKYGITNYSTLGQRVPLLIISPYSKEGWINNYSLSGYSILGFIEYNWRLPYITQIVANSDVPGILQSFNFEGQLRKPIIITDTNWTYPIPLQFPVHYGYIAYVEENYTGYLILYNKGLISDSSLRSIMMYGTMD</sequence>
<dbReference type="Gene3D" id="3.40.720.10">
    <property type="entry name" value="Alkaline Phosphatase, subunit A"/>
    <property type="match status" value="2"/>
</dbReference>
<proteinExistence type="predicted"/>
<gene>
    <name evidence="3" type="ORF">MetMK1DRAFT_00000330</name>
</gene>
<accession>H2C0G2</accession>
<evidence type="ECO:0000313" key="4">
    <source>
        <dbReference type="Proteomes" id="UP000003980"/>
    </source>
</evidence>
<dbReference type="eggNOG" id="arCOG05966">
    <property type="taxonomic scope" value="Archaea"/>
</dbReference>
<dbReference type="InterPro" id="IPR007312">
    <property type="entry name" value="Phosphoesterase"/>
</dbReference>
<evidence type="ECO:0000256" key="2">
    <source>
        <dbReference type="SAM" id="Phobius"/>
    </source>
</evidence>
<evidence type="ECO:0000256" key="1">
    <source>
        <dbReference type="ARBA" id="ARBA00022801"/>
    </source>
</evidence>
<organism evidence="3 4">
    <name type="scientific">Metallosphaera yellowstonensis MK1</name>
    <dbReference type="NCBI Taxonomy" id="671065"/>
    <lineage>
        <taxon>Archaea</taxon>
        <taxon>Thermoproteota</taxon>
        <taxon>Thermoprotei</taxon>
        <taxon>Sulfolobales</taxon>
        <taxon>Sulfolobaceae</taxon>
        <taxon>Metallosphaera</taxon>
    </lineage>
</organism>
<dbReference type="Pfam" id="PF04185">
    <property type="entry name" value="Phosphoesterase"/>
    <property type="match status" value="1"/>
</dbReference>
<dbReference type="GO" id="GO:0042578">
    <property type="term" value="F:phosphoric ester hydrolase activity"/>
    <property type="evidence" value="ECO:0007669"/>
    <property type="project" value="UniProtKB-ARBA"/>
</dbReference>